<evidence type="ECO:0000313" key="1">
    <source>
        <dbReference type="EMBL" id="DAF98402.1"/>
    </source>
</evidence>
<name>A0A8S5UVI0_9CAUD</name>
<accession>A0A8S5UVI0</accession>
<proteinExistence type="predicted"/>
<protein>
    <submittedName>
        <fullName evidence="1">Uncharacterized protein</fullName>
    </submittedName>
</protein>
<reference evidence="1" key="1">
    <citation type="journal article" date="2021" name="Proc. Natl. Acad. Sci. U.S.A.">
        <title>A Catalog of Tens of Thousands of Viruses from Human Metagenomes Reveals Hidden Associations with Chronic Diseases.</title>
        <authorList>
            <person name="Tisza M.J."/>
            <person name="Buck C.B."/>
        </authorList>
    </citation>
    <scope>NUCLEOTIDE SEQUENCE</scope>
    <source>
        <strain evidence="1">CtnNB1</strain>
    </source>
</reference>
<sequence>MCPPLLDECQETPGVGVFLVKIIDITLLK</sequence>
<dbReference type="EMBL" id="BK016146">
    <property type="protein sequence ID" value="DAF98402.1"/>
    <property type="molecule type" value="Genomic_DNA"/>
</dbReference>
<organism evidence="1">
    <name type="scientific">Siphoviridae sp. ctnNB1</name>
    <dbReference type="NCBI Taxonomy" id="2825660"/>
    <lineage>
        <taxon>Viruses</taxon>
        <taxon>Duplodnaviria</taxon>
        <taxon>Heunggongvirae</taxon>
        <taxon>Uroviricota</taxon>
        <taxon>Caudoviricetes</taxon>
    </lineage>
</organism>